<dbReference type="AlphaFoldDB" id="A0AAD7Z381"/>
<sequence>MQTPIETTTHVWKKPWKDRKTSPVKDESGCKCVKIVSYLDSSEWHAHRDYHSSPGQLALDDWTRNPFIWLRYVERSDGILAEDDVLLSKESNYWEINEVQRYFTGDHHCEKVLFVYPYPYPRMVTPHSSHLWRANTALKLSSKLYQRELHNSMETTLKKMEATAAQMDRLIVPDGIVKLDRLDCFSRQAFLRHLQNVISLQDNLQLVSFENMCCKRLEGVSLLQYLACFNANTLKYLFLWRFVLPNENPIIINYSYITGES</sequence>
<reference evidence="1" key="1">
    <citation type="submission" date="2023-03" db="EMBL/GenBank/DDBJ databases">
        <title>Chromosome-level genomes of two armyworms, Mythimna separata and Mythimna loreyi, provide insights into the biosynthesis and reception of sex pheromones.</title>
        <authorList>
            <person name="Zhao H."/>
        </authorList>
    </citation>
    <scope>NUCLEOTIDE SEQUENCE</scope>
    <source>
        <strain evidence="1">BeijingLab</strain>
        <tissue evidence="1">Pupa</tissue>
    </source>
</reference>
<comment type="caution">
    <text evidence="1">The sequence shown here is derived from an EMBL/GenBank/DDBJ whole genome shotgun (WGS) entry which is preliminary data.</text>
</comment>
<dbReference type="Proteomes" id="UP001231518">
    <property type="component" value="Chromosome 1"/>
</dbReference>
<accession>A0AAD7Z381</accession>
<gene>
    <name evidence="1" type="ORF">PYW07_000465</name>
</gene>
<protein>
    <submittedName>
        <fullName evidence="1">Uncharacterized protein</fullName>
    </submittedName>
</protein>
<organism evidence="1 2">
    <name type="scientific">Mythimna separata</name>
    <name type="common">Oriental armyworm</name>
    <name type="synonym">Pseudaletia separata</name>
    <dbReference type="NCBI Taxonomy" id="271217"/>
    <lineage>
        <taxon>Eukaryota</taxon>
        <taxon>Metazoa</taxon>
        <taxon>Ecdysozoa</taxon>
        <taxon>Arthropoda</taxon>
        <taxon>Hexapoda</taxon>
        <taxon>Insecta</taxon>
        <taxon>Pterygota</taxon>
        <taxon>Neoptera</taxon>
        <taxon>Endopterygota</taxon>
        <taxon>Lepidoptera</taxon>
        <taxon>Glossata</taxon>
        <taxon>Ditrysia</taxon>
        <taxon>Noctuoidea</taxon>
        <taxon>Noctuidae</taxon>
        <taxon>Noctuinae</taxon>
        <taxon>Hadenini</taxon>
        <taxon>Mythimna</taxon>
    </lineage>
</organism>
<evidence type="ECO:0000313" key="1">
    <source>
        <dbReference type="EMBL" id="KAJ8737194.1"/>
    </source>
</evidence>
<proteinExistence type="predicted"/>
<evidence type="ECO:0000313" key="2">
    <source>
        <dbReference type="Proteomes" id="UP001231518"/>
    </source>
</evidence>
<name>A0AAD7Z381_MYTSE</name>
<keyword evidence="2" id="KW-1185">Reference proteome</keyword>
<dbReference type="EMBL" id="JARGEI010000001">
    <property type="protein sequence ID" value="KAJ8737194.1"/>
    <property type="molecule type" value="Genomic_DNA"/>
</dbReference>